<evidence type="ECO:0000256" key="1">
    <source>
        <dbReference type="ARBA" id="ARBA00023002"/>
    </source>
</evidence>
<evidence type="ECO:0000313" key="2">
    <source>
        <dbReference type="EMBL" id="KAJ3483121.1"/>
    </source>
</evidence>
<dbReference type="OrthoDB" id="10004862at2759"/>
<dbReference type="Pfam" id="PF14027">
    <property type="entry name" value="Questin_oxidase"/>
    <property type="match status" value="1"/>
</dbReference>
<dbReference type="InterPro" id="IPR025337">
    <property type="entry name" value="Questin_oxidase-like"/>
</dbReference>
<name>A0A9W8JV37_9AGAR</name>
<dbReference type="PANTHER" id="PTHR35870:SF1">
    <property type="entry name" value="PROTEIN, PUTATIVE (AFU_ORTHOLOGUE AFUA_5G03330)-RELATED"/>
    <property type="match status" value="1"/>
</dbReference>
<comment type="caution">
    <text evidence="2">The sequence shown here is derived from an EMBL/GenBank/DDBJ whole genome shotgun (WGS) entry which is preliminary data.</text>
</comment>
<dbReference type="PANTHER" id="PTHR35870">
    <property type="entry name" value="PROTEIN, PUTATIVE (AFU_ORTHOLOGUE AFUA_5G03330)-RELATED"/>
    <property type="match status" value="1"/>
</dbReference>
<dbReference type="AlphaFoldDB" id="A0A9W8JV37"/>
<proteinExistence type="predicted"/>
<organism evidence="2 3">
    <name type="scientific">Agrocybe chaxingu</name>
    <dbReference type="NCBI Taxonomy" id="84603"/>
    <lineage>
        <taxon>Eukaryota</taxon>
        <taxon>Fungi</taxon>
        <taxon>Dikarya</taxon>
        <taxon>Basidiomycota</taxon>
        <taxon>Agaricomycotina</taxon>
        <taxon>Agaricomycetes</taxon>
        <taxon>Agaricomycetidae</taxon>
        <taxon>Agaricales</taxon>
        <taxon>Agaricineae</taxon>
        <taxon>Strophariaceae</taxon>
        <taxon>Agrocybe</taxon>
    </lineage>
</organism>
<sequence length="247" mass="27109">MWIVDPARLANVEGELDRKIEELAWAICVLYGVAGWTDMKLGGNDGKDSRFNADFFFMHLVTSSIFLPSLCAIISPTSQARLLKSYLMASLVWVVARGRPRLDIEGFVAATQDASAIPGLPESLKSKSDSDSVTGVDEESKIWSRILDEARVHQDEHLTKTIRALAGWAAVFGARKARGSLKGGDTTSTEANTQNVIPLTELPGSQYLDGGFFFRVAVLTLGRMGWDLEKGDQEERKEEGREGRGLC</sequence>
<keyword evidence="3" id="KW-1185">Reference proteome</keyword>
<keyword evidence="1" id="KW-0560">Oxidoreductase</keyword>
<dbReference type="GO" id="GO:0016491">
    <property type="term" value="F:oxidoreductase activity"/>
    <property type="evidence" value="ECO:0007669"/>
    <property type="project" value="UniProtKB-KW"/>
</dbReference>
<gene>
    <name evidence="2" type="ORF">NLJ89_g12090</name>
</gene>
<dbReference type="EMBL" id="JANKHO010003490">
    <property type="protein sequence ID" value="KAJ3483121.1"/>
    <property type="molecule type" value="Genomic_DNA"/>
</dbReference>
<accession>A0A9W8JV37</accession>
<evidence type="ECO:0000313" key="3">
    <source>
        <dbReference type="Proteomes" id="UP001148786"/>
    </source>
</evidence>
<reference evidence="2" key="1">
    <citation type="submission" date="2022-07" db="EMBL/GenBank/DDBJ databases">
        <title>Genome Sequence of Agrocybe chaxingu.</title>
        <authorList>
            <person name="Buettner E."/>
        </authorList>
    </citation>
    <scope>NUCLEOTIDE SEQUENCE</scope>
    <source>
        <strain evidence="2">MP-N11</strain>
    </source>
</reference>
<protein>
    <submittedName>
        <fullName evidence="2">Uncharacterized protein</fullName>
    </submittedName>
</protein>
<dbReference type="Proteomes" id="UP001148786">
    <property type="component" value="Unassembled WGS sequence"/>
</dbReference>